<feature type="non-terminal residue" evidence="1">
    <location>
        <position position="51"/>
    </location>
</feature>
<proteinExistence type="predicted"/>
<dbReference type="EMBL" id="JAHRHJ020000003">
    <property type="protein sequence ID" value="KAH9322899.1"/>
    <property type="molecule type" value="Genomic_DNA"/>
</dbReference>
<evidence type="ECO:0000313" key="1">
    <source>
        <dbReference type="EMBL" id="KAH9322899.1"/>
    </source>
</evidence>
<comment type="caution">
    <text evidence="1">The sequence shown here is derived from an EMBL/GenBank/DDBJ whole genome shotgun (WGS) entry which is preliminary data.</text>
</comment>
<feature type="non-terminal residue" evidence="1">
    <location>
        <position position="1"/>
    </location>
</feature>
<protein>
    <submittedName>
        <fullName evidence="1">Uncharacterized protein</fullName>
    </submittedName>
</protein>
<evidence type="ECO:0000313" key="2">
    <source>
        <dbReference type="Proteomes" id="UP000824469"/>
    </source>
</evidence>
<organism evidence="1 2">
    <name type="scientific">Taxus chinensis</name>
    <name type="common">Chinese yew</name>
    <name type="synonym">Taxus wallichiana var. chinensis</name>
    <dbReference type="NCBI Taxonomy" id="29808"/>
    <lineage>
        <taxon>Eukaryota</taxon>
        <taxon>Viridiplantae</taxon>
        <taxon>Streptophyta</taxon>
        <taxon>Embryophyta</taxon>
        <taxon>Tracheophyta</taxon>
        <taxon>Spermatophyta</taxon>
        <taxon>Pinopsida</taxon>
        <taxon>Pinidae</taxon>
        <taxon>Conifers II</taxon>
        <taxon>Cupressales</taxon>
        <taxon>Taxaceae</taxon>
        <taxon>Taxus</taxon>
    </lineage>
</organism>
<dbReference type="AlphaFoldDB" id="A0AA38GFX4"/>
<name>A0AA38GFX4_TAXCH</name>
<dbReference type="Proteomes" id="UP000824469">
    <property type="component" value="Unassembled WGS sequence"/>
</dbReference>
<sequence length="51" mass="5769">ILEHKKRAFKYLGLKEENVTQGKNVNNVEVPPTIAELEKPQALEELGEPPE</sequence>
<gene>
    <name evidence="1" type="ORF">KI387_017538</name>
</gene>
<reference evidence="1 2" key="1">
    <citation type="journal article" date="2021" name="Nat. Plants">
        <title>The Taxus genome provides insights into paclitaxel biosynthesis.</title>
        <authorList>
            <person name="Xiong X."/>
            <person name="Gou J."/>
            <person name="Liao Q."/>
            <person name="Li Y."/>
            <person name="Zhou Q."/>
            <person name="Bi G."/>
            <person name="Li C."/>
            <person name="Du R."/>
            <person name="Wang X."/>
            <person name="Sun T."/>
            <person name="Guo L."/>
            <person name="Liang H."/>
            <person name="Lu P."/>
            <person name="Wu Y."/>
            <person name="Zhang Z."/>
            <person name="Ro D.K."/>
            <person name="Shang Y."/>
            <person name="Huang S."/>
            <person name="Yan J."/>
        </authorList>
    </citation>
    <scope>NUCLEOTIDE SEQUENCE [LARGE SCALE GENOMIC DNA]</scope>
    <source>
        <strain evidence="1">Ta-2019</strain>
    </source>
</reference>
<accession>A0AA38GFX4</accession>
<keyword evidence="2" id="KW-1185">Reference proteome</keyword>